<name>A0ABU5J4L4_9BACI</name>
<evidence type="ECO:0000256" key="1">
    <source>
        <dbReference type="ARBA" id="ARBA00006525"/>
    </source>
</evidence>
<dbReference type="SUPFAM" id="SSF102405">
    <property type="entry name" value="MCP/YpsA-like"/>
    <property type="match status" value="1"/>
</dbReference>
<gene>
    <name evidence="3" type="primary">dprA</name>
    <name evidence="3" type="ORF">SM124_21915</name>
</gene>
<sequence length="292" mass="33126">MDEFKLKLAHLHHCRGITWKMIYQFLREDPELTNLYTLSSHKYLKYLSPSCLNTFQEDLHSQTIYDEIRQYEINEIHIITLFDEIYPQMLKETYQPPWILYGKGNINLLKVEPKLAVVGSRQATEYGKKSIHFLFPKILKKGVIIVSGLAAGVDALAHETAIKLGGSTIAVIAGGLFHIYPKSNLSLALHMMRHQLVISEFPPNSKPTRWQFPMRNRIISGLSNGTLIIEAKQKSGSLITANYAVHEGREVFALPGSIFNSNSTGTNELIQQGAKLVKSDEDILEELFFRRG</sequence>
<proteinExistence type="inferred from homology"/>
<dbReference type="PANTHER" id="PTHR43022:SF1">
    <property type="entry name" value="PROTEIN SMF"/>
    <property type="match status" value="1"/>
</dbReference>
<dbReference type="RefSeq" id="WP_322448640.1">
    <property type="nucleotide sequence ID" value="NZ_JAXOFX010000024.1"/>
</dbReference>
<dbReference type="InterPro" id="IPR057666">
    <property type="entry name" value="DrpA_SLOG"/>
</dbReference>
<keyword evidence="4" id="KW-1185">Reference proteome</keyword>
<comment type="similarity">
    <text evidence="1">Belongs to the DprA/Smf family.</text>
</comment>
<evidence type="ECO:0000259" key="2">
    <source>
        <dbReference type="Pfam" id="PF02481"/>
    </source>
</evidence>
<dbReference type="Pfam" id="PF02481">
    <property type="entry name" value="DNA_processg_A"/>
    <property type="match status" value="1"/>
</dbReference>
<evidence type="ECO:0000313" key="3">
    <source>
        <dbReference type="EMBL" id="MDZ5474354.1"/>
    </source>
</evidence>
<dbReference type="EMBL" id="JAXOFX010000024">
    <property type="protein sequence ID" value="MDZ5474354.1"/>
    <property type="molecule type" value="Genomic_DNA"/>
</dbReference>
<dbReference type="PANTHER" id="PTHR43022">
    <property type="entry name" value="PROTEIN SMF"/>
    <property type="match status" value="1"/>
</dbReference>
<comment type="caution">
    <text evidence="3">The sequence shown here is derived from an EMBL/GenBank/DDBJ whole genome shotgun (WGS) entry which is preliminary data.</text>
</comment>
<evidence type="ECO:0000313" key="4">
    <source>
        <dbReference type="Proteomes" id="UP001290455"/>
    </source>
</evidence>
<reference evidence="3 4" key="1">
    <citation type="submission" date="2023-11" db="EMBL/GenBank/DDBJ databases">
        <title>Bacillus jintuensis, isolated from a mudflat on the Beibu Gulf coast.</title>
        <authorList>
            <person name="Li M."/>
        </authorList>
    </citation>
    <scope>NUCLEOTIDE SEQUENCE [LARGE SCALE GENOMIC DNA]</scope>
    <source>
        <strain evidence="3 4">31A1R</strain>
    </source>
</reference>
<protein>
    <submittedName>
        <fullName evidence="3">DNA-processing protein DprA</fullName>
    </submittedName>
</protein>
<organism evidence="3 4">
    <name type="scientific">Robertmurraya mangrovi</name>
    <dbReference type="NCBI Taxonomy" id="3098077"/>
    <lineage>
        <taxon>Bacteria</taxon>
        <taxon>Bacillati</taxon>
        <taxon>Bacillota</taxon>
        <taxon>Bacilli</taxon>
        <taxon>Bacillales</taxon>
        <taxon>Bacillaceae</taxon>
        <taxon>Robertmurraya</taxon>
    </lineage>
</organism>
<dbReference type="InterPro" id="IPR003488">
    <property type="entry name" value="DprA"/>
</dbReference>
<dbReference type="NCBIfam" id="TIGR00732">
    <property type="entry name" value="dprA"/>
    <property type="match status" value="1"/>
</dbReference>
<dbReference type="Gene3D" id="3.40.50.450">
    <property type="match status" value="1"/>
</dbReference>
<feature type="domain" description="Smf/DprA SLOG" evidence="2">
    <location>
        <begin position="78"/>
        <end position="287"/>
    </location>
</feature>
<dbReference type="Proteomes" id="UP001290455">
    <property type="component" value="Unassembled WGS sequence"/>
</dbReference>
<accession>A0ABU5J4L4</accession>